<dbReference type="AlphaFoldDB" id="A0A540VS96"/>
<evidence type="ECO:0000259" key="1">
    <source>
        <dbReference type="Pfam" id="PF13579"/>
    </source>
</evidence>
<dbReference type="GO" id="GO:0016758">
    <property type="term" value="F:hexosyltransferase activity"/>
    <property type="evidence" value="ECO:0007669"/>
    <property type="project" value="TreeGrafter"/>
</dbReference>
<dbReference type="Gene3D" id="3.40.50.2000">
    <property type="entry name" value="Glycogen Phosphorylase B"/>
    <property type="match status" value="2"/>
</dbReference>
<keyword evidence="2" id="KW-0808">Transferase</keyword>
<feature type="domain" description="Glycosyltransferase subfamily 4-like N-terminal" evidence="1">
    <location>
        <begin position="16"/>
        <end position="186"/>
    </location>
</feature>
<dbReference type="InterPro" id="IPR024004">
    <property type="entry name" value="PEP-CTERM/XrtA_GlycosylTrfase"/>
</dbReference>
<dbReference type="PANTHER" id="PTHR45947">
    <property type="entry name" value="SULFOQUINOVOSYL TRANSFERASE SQD2"/>
    <property type="match status" value="1"/>
</dbReference>
<dbReference type="InterPro" id="IPR050194">
    <property type="entry name" value="Glycosyltransferase_grp1"/>
</dbReference>
<dbReference type="NCBIfam" id="TIGR04063">
    <property type="entry name" value="stp3"/>
    <property type="match status" value="1"/>
</dbReference>
<accession>A0A540VS96</accession>
<dbReference type="Pfam" id="PF13579">
    <property type="entry name" value="Glyco_trans_4_4"/>
    <property type="match status" value="1"/>
</dbReference>
<dbReference type="SUPFAM" id="SSF53756">
    <property type="entry name" value="UDP-Glycosyltransferase/glycogen phosphorylase"/>
    <property type="match status" value="1"/>
</dbReference>
<dbReference type="PANTHER" id="PTHR45947:SF3">
    <property type="entry name" value="SULFOQUINOVOSYL TRANSFERASE SQD2"/>
    <property type="match status" value="1"/>
</dbReference>
<sequence>MRILHVLDHSIPLHSGYSFRTRAILEQQRALGWETEQVTGPKQGRCEDPVEEVEGFRFHRTPAVAGSLLPDPIAVIRAMERRLGALIPALRPDVIHAHSPALNGVAALRAARRHGVPVVYEVRAFWEDAAVDHGTTSEGSLRYRLTRALESWVLRRVDAVTCICEGLRGEIVARGVAPERVTVIPNAVDPQRFATDLPRDTALANELGLGKGPVLGFIGSFYGYEGLDLLIDALPMIREAHPDARVLLVGGGPQAENLREQASRFGLPADAVVFTGRVPHEDITRYYGLVDVLVYPRRSMRLTELVTPLKPLEAMAQRRLVAASDIGGHRELIEDGRTGVLFRAGDATALARSVGELLSAQGRWPALRDEGRRFVERERSWAASVSRYSEVYSAIAPAATSGTQTQESSA</sequence>
<evidence type="ECO:0000313" key="2">
    <source>
        <dbReference type="EMBL" id="TQE99640.1"/>
    </source>
</evidence>
<dbReference type="Proteomes" id="UP000315400">
    <property type="component" value="Unassembled WGS sequence"/>
</dbReference>
<comment type="caution">
    <text evidence="2">The sequence shown here is derived from an EMBL/GenBank/DDBJ whole genome shotgun (WGS) entry which is preliminary data.</text>
</comment>
<reference evidence="2 3" key="1">
    <citation type="submission" date="2019-06" db="EMBL/GenBank/DDBJ databases">
        <title>Metagenome assembled Genome of Spiribacter salinus SL48-SHIP from the microbial mat of Salt Lake 48 (Novosibirsk region, Russia).</title>
        <authorList>
            <person name="Shipova A."/>
            <person name="Rozanov A.S."/>
            <person name="Bryanskaya A.V."/>
            <person name="Peltek S.E."/>
        </authorList>
    </citation>
    <scope>NUCLEOTIDE SEQUENCE [LARGE SCALE GENOMIC DNA]</scope>
    <source>
        <strain evidence="2">SL48-SHIP-2</strain>
    </source>
</reference>
<proteinExistence type="predicted"/>
<evidence type="ECO:0000313" key="3">
    <source>
        <dbReference type="Proteomes" id="UP000315400"/>
    </source>
</evidence>
<dbReference type="CDD" id="cd03794">
    <property type="entry name" value="GT4_WbuB-like"/>
    <property type="match status" value="1"/>
</dbReference>
<name>A0A540VS96_9GAMM</name>
<dbReference type="Pfam" id="PF13692">
    <property type="entry name" value="Glyco_trans_1_4"/>
    <property type="match status" value="1"/>
</dbReference>
<protein>
    <submittedName>
        <fullName evidence="2">Glycosyltransferase, exosortase A system-associated</fullName>
    </submittedName>
</protein>
<dbReference type="InterPro" id="IPR028098">
    <property type="entry name" value="Glyco_trans_4-like_N"/>
</dbReference>
<organism evidence="2 3">
    <name type="scientific">Spiribacter salinus</name>
    <dbReference type="NCBI Taxonomy" id="1335746"/>
    <lineage>
        <taxon>Bacteria</taxon>
        <taxon>Pseudomonadati</taxon>
        <taxon>Pseudomonadota</taxon>
        <taxon>Gammaproteobacteria</taxon>
        <taxon>Chromatiales</taxon>
        <taxon>Ectothiorhodospiraceae</taxon>
        <taxon>Spiribacter</taxon>
    </lineage>
</organism>
<gene>
    <name evidence="2" type="ORF">FKY71_07615</name>
</gene>
<dbReference type="EMBL" id="VIFK01000048">
    <property type="protein sequence ID" value="TQE99640.1"/>
    <property type="molecule type" value="Genomic_DNA"/>
</dbReference>